<protein>
    <submittedName>
        <fullName evidence="2">Uncharacterized protein</fullName>
    </submittedName>
</protein>
<keyword evidence="1" id="KW-0812">Transmembrane</keyword>
<organism evidence="2 3">
    <name type="scientific">Leptospira stimsonii</name>
    <dbReference type="NCBI Taxonomy" id="2202203"/>
    <lineage>
        <taxon>Bacteria</taxon>
        <taxon>Pseudomonadati</taxon>
        <taxon>Spirochaetota</taxon>
        <taxon>Spirochaetia</taxon>
        <taxon>Leptospirales</taxon>
        <taxon>Leptospiraceae</taxon>
        <taxon>Leptospira</taxon>
    </lineage>
</organism>
<evidence type="ECO:0000313" key="3">
    <source>
        <dbReference type="Proteomes" id="UP000265798"/>
    </source>
</evidence>
<dbReference type="OrthoDB" id="345772at2"/>
<dbReference type="AlphaFoldDB" id="A0A396YUY7"/>
<dbReference type="RefSeq" id="WP_118970063.1">
    <property type="nucleotide sequence ID" value="NZ_QHCT01000006.1"/>
</dbReference>
<accession>A0A396YUY7</accession>
<sequence length="197" mass="20860">MKEIHPVNRSNSFQGGSFGIFKIFRNLFLSLLILIFAVSCKPKQTDEEKSDELFQNLIFASILLNPCNGATRFSLSPTNINVPAGQSIAICADQNGAPTLTFAQAGSYKLTAFNGSQTHSSSKCNSNYTDFSITVKDPGNTLILTSSATGATLDINASANSQYTLTVNGIASSSPFSCQGLKASISTTAARLTVTPN</sequence>
<feature type="transmembrane region" description="Helical" evidence="1">
    <location>
        <begin position="20"/>
        <end position="40"/>
    </location>
</feature>
<keyword evidence="1" id="KW-1133">Transmembrane helix</keyword>
<name>A0A396YUY7_9LEPT</name>
<reference evidence="3" key="1">
    <citation type="submission" date="2018-05" db="EMBL/GenBank/DDBJ databases">
        <title>Leptospira yasudae sp. nov. and Leptospira stimsonii sp. nov., two pathogenic species of the genus Leptospira isolated from environmental sources.</title>
        <authorList>
            <person name="Casanovas-Massana A."/>
            <person name="Hamond C."/>
            <person name="Santos L.A."/>
            <person name="Hacker K.P."/>
            <person name="Balassiano I."/>
            <person name="Medeiros M.A."/>
            <person name="Reis M.G."/>
            <person name="Ko A.I."/>
            <person name="Wunder E.A."/>
        </authorList>
    </citation>
    <scope>NUCLEOTIDE SEQUENCE [LARGE SCALE GENOMIC DNA]</scope>
    <source>
        <strain evidence="3">Yale</strain>
    </source>
</reference>
<evidence type="ECO:0000313" key="2">
    <source>
        <dbReference type="EMBL" id="RHX87049.1"/>
    </source>
</evidence>
<evidence type="ECO:0000256" key="1">
    <source>
        <dbReference type="SAM" id="Phobius"/>
    </source>
</evidence>
<comment type="caution">
    <text evidence="2">The sequence shown here is derived from an EMBL/GenBank/DDBJ whole genome shotgun (WGS) entry which is preliminary data.</text>
</comment>
<gene>
    <name evidence="2" type="ORF">DLM75_18925</name>
</gene>
<dbReference type="Proteomes" id="UP000265798">
    <property type="component" value="Unassembled WGS sequence"/>
</dbReference>
<dbReference type="EMBL" id="QHCT01000006">
    <property type="protein sequence ID" value="RHX87049.1"/>
    <property type="molecule type" value="Genomic_DNA"/>
</dbReference>
<keyword evidence="1" id="KW-0472">Membrane</keyword>
<proteinExistence type="predicted"/>